<dbReference type="OrthoDB" id="5324471at2759"/>
<dbReference type="EMBL" id="AQGS01000575">
    <property type="protein sequence ID" value="EPS38344.1"/>
    <property type="molecule type" value="Genomic_DNA"/>
</dbReference>
<reference evidence="2" key="2">
    <citation type="submission" date="2013-04" db="EMBL/GenBank/DDBJ databases">
        <title>Genomic mechanisms accounting for the adaptation to parasitism in nematode-trapping fungi.</title>
        <authorList>
            <person name="Ahren D.G."/>
        </authorList>
    </citation>
    <scope>NUCLEOTIDE SEQUENCE [LARGE SCALE GENOMIC DNA]</scope>
    <source>
        <strain evidence="2">CBS 200.50</strain>
    </source>
</reference>
<organism evidence="1 2">
    <name type="scientific">Dactylellina haptotyla (strain CBS 200.50)</name>
    <name type="common">Nematode-trapping fungus</name>
    <name type="synonym">Monacrosporium haptotylum</name>
    <dbReference type="NCBI Taxonomy" id="1284197"/>
    <lineage>
        <taxon>Eukaryota</taxon>
        <taxon>Fungi</taxon>
        <taxon>Dikarya</taxon>
        <taxon>Ascomycota</taxon>
        <taxon>Pezizomycotina</taxon>
        <taxon>Orbiliomycetes</taxon>
        <taxon>Orbiliales</taxon>
        <taxon>Orbiliaceae</taxon>
        <taxon>Dactylellina</taxon>
    </lineage>
</organism>
<evidence type="ECO:0000313" key="1">
    <source>
        <dbReference type="EMBL" id="EPS38344.1"/>
    </source>
</evidence>
<protein>
    <submittedName>
        <fullName evidence="1">Uncharacterized protein</fullName>
    </submittedName>
</protein>
<proteinExistence type="predicted"/>
<keyword evidence="2" id="KW-1185">Reference proteome</keyword>
<gene>
    <name evidence="1" type="ORF">H072_8077</name>
</gene>
<dbReference type="Proteomes" id="UP000015100">
    <property type="component" value="Unassembled WGS sequence"/>
</dbReference>
<comment type="caution">
    <text evidence="1">The sequence shown here is derived from an EMBL/GenBank/DDBJ whole genome shotgun (WGS) entry which is preliminary data.</text>
</comment>
<dbReference type="AlphaFoldDB" id="S8A6D4"/>
<reference evidence="1 2" key="1">
    <citation type="journal article" date="2013" name="PLoS Genet.">
        <title>Genomic mechanisms accounting for the adaptation to parasitism in nematode-trapping fungi.</title>
        <authorList>
            <person name="Meerupati T."/>
            <person name="Andersson K.M."/>
            <person name="Friman E."/>
            <person name="Kumar D."/>
            <person name="Tunlid A."/>
            <person name="Ahren D."/>
        </authorList>
    </citation>
    <scope>NUCLEOTIDE SEQUENCE [LARGE SCALE GENOMIC DNA]</scope>
    <source>
        <strain evidence="1 2">CBS 200.50</strain>
    </source>
</reference>
<evidence type="ECO:0000313" key="2">
    <source>
        <dbReference type="Proteomes" id="UP000015100"/>
    </source>
</evidence>
<sequence length="685" mass="79105">MEYLEEYNGVAFLKRRRASTAKRGANHRHTAVIAADIEISSRQLDTFFHDNLPKISQFQQSARDVFFLWDENRIGHNNTPLTLDTLRKTLKEKLRALVRIEETDPLNARHIFNGFGFADTPVPKENDYAWDDSPANRVLYTLLKMIEESSYARQTFWSFLMWTDENIGLLQCFNKAKDTDYVSISPKLFGGSFTKNHRRFVFNSERRNENREQLNRFLLVFDRIVVEMDTLRSKTFRMGPKLELGVDVKFIFDDLIDILRAWRDGVKALREAYNAIPPLRADDANLEEPDQDPAGISSIPLMTLSMQGSFSPGSILAALNTQSAEENEAGEESPILISLPAYVDTDFDRLGSRPCATAERVVITTEELDYFALQETATPLEDFATTVEYFKRLFHKIYPVRPPKVDIKSDEFVQGIRIVDITLEYLDRGFKSRIARVQTLIKQTNTKNGQPDEGAGQNNFQTFGFKDGEQATRWLPRLQALYRLVHEQLYRMGGLQRWVEEDLINHNHDSWAKDLVSIAMTAMHARVDPKNPNLIEYDTFQREIWTRYLLETEGIFAGVTESIDSFLDAFVNNKLPLEKSISFEFNFDFKPHLKRLSDWFRGWQSGVRLLRKAYQAIPPYPIAFTTRFPGVDTADEIAGEDFEDFEHNLSSFNIIRDPEIEERKISDIPKTQSGPAARFPTRFKC</sequence>
<name>S8A6D4_DACHA</name>
<accession>S8A6D4</accession>
<dbReference type="HOGENOM" id="CLU_401707_0_0_1"/>